<feature type="transmembrane region" description="Helical" evidence="1">
    <location>
        <begin position="230"/>
        <end position="248"/>
    </location>
</feature>
<name>A0A0G0N0F0_9BACT</name>
<dbReference type="STRING" id="1619100.UT34_C0001G0346"/>
<dbReference type="Proteomes" id="UP000034799">
    <property type="component" value="Unassembled WGS sequence"/>
</dbReference>
<protein>
    <submittedName>
        <fullName evidence="2">Uncharacterized protein</fullName>
    </submittedName>
</protein>
<accession>A0A0G0N0F0</accession>
<sequence>MNQALESVQNFFLGVGFIPILVVLAVLGIYIFWAEAHATRKDRNSIFDLYIIAFIITIIWGRVSYILANPADFQGLIWSIVPYEKYSDGIYYFRLLPWKFLKIWDGGFLYISMYVAFTTITFALSTFVKKWRWREMLGVISISGSIMLGLSLFATGLYGENVQVRNQGLGIIGIFVIYSVLHYLLKKALKNNRDSYEKNIFILHFAYFVIANIYILFSLLSSEITKIDRYNLYALAVFCLLSSILYIYDMQKTNIVVDTVIKAPRLPKIGSAVRISKGKK</sequence>
<organism evidence="2 3">
    <name type="scientific">candidate division WS6 bacterium GW2011_GWF2_39_15</name>
    <dbReference type="NCBI Taxonomy" id="1619100"/>
    <lineage>
        <taxon>Bacteria</taxon>
        <taxon>Candidatus Dojkabacteria</taxon>
    </lineage>
</organism>
<gene>
    <name evidence="2" type="ORF">UT34_C0001G0346</name>
</gene>
<feature type="transmembrane region" description="Helical" evidence="1">
    <location>
        <begin position="205"/>
        <end position="224"/>
    </location>
</feature>
<feature type="transmembrane region" description="Helical" evidence="1">
    <location>
        <begin position="46"/>
        <end position="68"/>
    </location>
</feature>
<feature type="transmembrane region" description="Helical" evidence="1">
    <location>
        <begin position="136"/>
        <end position="158"/>
    </location>
</feature>
<comment type="caution">
    <text evidence="2">The sequence shown here is derived from an EMBL/GenBank/DDBJ whole genome shotgun (WGS) entry which is preliminary data.</text>
</comment>
<evidence type="ECO:0000256" key="1">
    <source>
        <dbReference type="SAM" id="Phobius"/>
    </source>
</evidence>
<feature type="transmembrane region" description="Helical" evidence="1">
    <location>
        <begin position="107"/>
        <end position="124"/>
    </location>
</feature>
<dbReference type="EMBL" id="LBWK01000001">
    <property type="protein sequence ID" value="KKR06306.1"/>
    <property type="molecule type" value="Genomic_DNA"/>
</dbReference>
<evidence type="ECO:0000313" key="2">
    <source>
        <dbReference type="EMBL" id="KKR06306.1"/>
    </source>
</evidence>
<proteinExistence type="predicted"/>
<feature type="transmembrane region" description="Helical" evidence="1">
    <location>
        <begin position="164"/>
        <end position="185"/>
    </location>
</feature>
<dbReference type="AlphaFoldDB" id="A0A0G0N0F0"/>
<keyword evidence="1" id="KW-0812">Transmembrane</keyword>
<feature type="transmembrane region" description="Helical" evidence="1">
    <location>
        <begin position="12"/>
        <end position="34"/>
    </location>
</feature>
<reference evidence="2 3" key="1">
    <citation type="journal article" date="2015" name="Nature">
        <title>rRNA introns, odd ribosomes, and small enigmatic genomes across a large radiation of phyla.</title>
        <authorList>
            <person name="Brown C.T."/>
            <person name="Hug L.A."/>
            <person name="Thomas B.C."/>
            <person name="Sharon I."/>
            <person name="Castelle C.J."/>
            <person name="Singh A."/>
            <person name="Wilkins M.J."/>
            <person name="Williams K.H."/>
            <person name="Banfield J.F."/>
        </authorList>
    </citation>
    <scope>NUCLEOTIDE SEQUENCE [LARGE SCALE GENOMIC DNA]</scope>
</reference>
<keyword evidence="1" id="KW-0472">Membrane</keyword>
<keyword evidence="1" id="KW-1133">Transmembrane helix</keyword>
<evidence type="ECO:0000313" key="3">
    <source>
        <dbReference type="Proteomes" id="UP000034799"/>
    </source>
</evidence>